<evidence type="ECO:0000313" key="9">
    <source>
        <dbReference type="EMBL" id="PJA47153.1"/>
    </source>
</evidence>
<reference evidence="10" key="1">
    <citation type="submission" date="2017-09" db="EMBL/GenBank/DDBJ databases">
        <title>Depth-based differentiation of microbial function through sediment-hosted aquifers and enrichment of novel symbionts in the deep terrestrial subsurface.</title>
        <authorList>
            <person name="Probst A.J."/>
            <person name="Ladd B."/>
            <person name="Jarett J.K."/>
            <person name="Geller-Mcgrath D.E."/>
            <person name="Sieber C.M.K."/>
            <person name="Emerson J.B."/>
            <person name="Anantharaman K."/>
            <person name="Thomas B.C."/>
            <person name="Malmstrom R."/>
            <person name="Stieglmeier M."/>
            <person name="Klingl A."/>
            <person name="Woyke T."/>
            <person name="Ryan C.M."/>
            <person name="Banfield J.F."/>
        </authorList>
    </citation>
    <scope>NUCLEOTIDE SEQUENCE [LARGE SCALE GENOMIC DNA]</scope>
</reference>
<dbReference type="EMBL" id="PFWS01000046">
    <property type="protein sequence ID" value="PJA47153.1"/>
    <property type="molecule type" value="Genomic_DNA"/>
</dbReference>
<evidence type="ECO:0000259" key="8">
    <source>
        <dbReference type="SMART" id="SM00471"/>
    </source>
</evidence>
<dbReference type="EC" id="3.1.3.89" evidence="5"/>
<dbReference type="GO" id="GO:0002953">
    <property type="term" value="F:5'-deoxynucleotidase activity"/>
    <property type="evidence" value="ECO:0007669"/>
    <property type="project" value="UniProtKB-EC"/>
</dbReference>
<evidence type="ECO:0000256" key="4">
    <source>
        <dbReference type="ARBA" id="ARBA00011738"/>
    </source>
</evidence>
<dbReference type="PANTHER" id="PTHR11845:SF13">
    <property type="entry name" value="5'-DEOXYNUCLEOTIDASE HDDC2"/>
    <property type="match status" value="1"/>
</dbReference>
<keyword evidence="7" id="KW-0378">Hydrolase</keyword>
<organism evidence="9 10">
    <name type="scientific">Candidatus Uhrbacteria bacterium CG_4_9_14_3_um_filter_36_7</name>
    <dbReference type="NCBI Taxonomy" id="1975033"/>
    <lineage>
        <taxon>Bacteria</taxon>
        <taxon>Candidatus Uhriibacteriota</taxon>
    </lineage>
</organism>
<dbReference type="Pfam" id="PF13023">
    <property type="entry name" value="HD_3"/>
    <property type="match status" value="1"/>
</dbReference>
<evidence type="ECO:0000256" key="6">
    <source>
        <dbReference type="ARBA" id="ARBA00022723"/>
    </source>
</evidence>
<comment type="caution">
    <text evidence="9">The sequence shown here is derived from an EMBL/GenBank/DDBJ whole genome shotgun (WGS) entry which is preliminary data.</text>
</comment>
<dbReference type="AlphaFoldDB" id="A0A2M7XH14"/>
<proteinExistence type="predicted"/>
<gene>
    <name evidence="9" type="ORF">CO172_02965</name>
</gene>
<dbReference type="InterPro" id="IPR039356">
    <property type="entry name" value="YfbR/HDDC2"/>
</dbReference>
<dbReference type="InterPro" id="IPR003607">
    <property type="entry name" value="HD/PDEase_dom"/>
</dbReference>
<sequence length="201" mass="23483">MNQVNKSVNIYEFIKTIQELKQVLRATFATSKRKENSAEHSWSVAMIIWFLSIDLKKEFGQEIDLNRMIKMGLAHDLIELQIGDTSVWDKENRLQSEVEEKRKDIFLSLVKCLPIELRNELIELKNEFDQSKTIESKIVKGVDRLSAALQRVVTKQGWVNEGHSEQDLDEIQLPKIIFSEVLKSFYNQIKQDSFEQGLLER</sequence>
<comment type="cofactor">
    <cofactor evidence="2">
        <name>Mn(2+)</name>
        <dbReference type="ChEBI" id="CHEBI:29035"/>
    </cofactor>
</comment>
<dbReference type="PANTHER" id="PTHR11845">
    <property type="entry name" value="5'-DEOXYNUCLEOTIDASE HDDC2"/>
    <property type="match status" value="1"/>
</dbReference>
<evidence type="ECO:0000313" key="10">
    <source>
        <dbReference type="Proteomes" id="UP000229749"/>
    </source>
</evidence>
<keyword evidence="6" id="KW-0479">Metal-binding</keyword>
<dbReference type="SMART" id="SM00471">
    <property type="entry name" value="HDc"/>
    <property type="match status" value="1"/>
</dbReference>
<dbReference type="Proteomes" id="UP000229749">
    <property type="component" value="Unassembled WGS sequence"/>
</dbReference>
<protein>
    <recommendedName>
        <fullName evidence="5">5'-deoxynucleotidase</fullName>
        <ecNumber evidence="5">3.1.3.89</ecNumber>
    </recommendedName>
</protein>
<evidence type="ECO:0000256" key="2">
    <source>
        <dbReference type="ARBA" id="ARBA00001936"/>
    </source>
</evidence>
<evidence type="ECO:0000256" key="5">
    <source>
        <dbReference type="ARBA" id="ARBA00012964"/>
    </source>
</evidence>
<evidence type="ECO:0000256" key="3">
    <source>
        <dbReference type="ARBA" id="ARBA00001941"/>
    </source>
</evidence>
<comment type="cofactor">
    <cofactor evidence="3">
        <name>Co(2+)</name>
        <dbReference type="ChEBI" id="CHEBI:48828"/>
    </cofactor>
</comment>
<name>A0A2M7XH14_9BACT</name>
<comment type="catalytic activity">
    <reaction evidence="1">
        <text>a 2'-deoxyribonucleoside 5'-phosphate + H2O = a 2'-deoxyribonucleoside + phosphate</text>
        <dbReference type="Rhea" id="RHEA:36167"/>
        <dbReference type="ChEBI" id="CHEBI:15377"/>
        <dbReference type="ChEBI" id="CHEBI:18274"/>
        <dbReference type="ChEBI" id="CHEBI:43474"/>
        <dbReference type="ChEBI" id="CHEBI:65317"/>
        <dbReference type="EC" id="3.1.3.89"/>
    </reaction>
</comment>
<evidence type="ECO:0000256" key="1">
    <source>
        <dbReference type="ARBA" id="ARBA00001638"/>
    </source>
</evidence>
<comment type="subunit">
    <text evidence="4">Homodimer.</text>
</comment>
<dbReference type="GO" id="GO:0005737">
    <property type="term" value="C:cytoplasm"/>
    <property type="evidence" value="ECO:0007669"/>
    <property type="project" value="TreeGrafter"/>
</dbReference>
<dbReference type="SUPFAM" id="SSF109604">
    <property type="entry name" value="HD-domain/PDEase-like"/>
    <property type="match status" value="1"/>
</dbReference>
<evidence type="ECO:0000256" key="7">
    <source>
        <dbReference type="ARBA" id="ARBA00022801"/>
    </source>
</evidence>
<dbReference type="Gene3D" id="1.10.3210.10">
    <property type="entry name" value="Hypothetical protein af1432"/>
    <property type="match status" value="1"/>
</dbReference>
<accession>A0A2M7XH14</accession>
<dbReference type="GO" id="GO:0046872">
    <property type="term" value="F:metal ion binding"/>
    <property type="evidence" value="ECO:0007669"/>
    <property type="project" value="UniProtKB-KW"/>
</dbReference>
<feature type="domain" description="HD/PDEase" evidence="8">
    <location>
        <begin position="33"/>
        <end position="157"/>
    </location>
</feature>
<dbReference type="InterPro" id="IPR006674">
    <property type="entry name" value="HD_domain"/>
</dbReference>